<sequence length="24" mass="2662">MRPTPTRKKTLASSSCTQPRRSTA</sequence>
<feature type="compositionally biased region" description="Polar residues" evidence="1">
    <location>
        <begin position="11"/>
        <end position="24"/>
    </location>
</feature>
<evidence type="ECO:0000313" key="3">
    <source>
        <dbReference type="Proteomes" id="UP000324222"/>
    </source>
</evidence>
<protein>
    <submittedName>
        <fullName evidence="2">Uncharacterized protein</fullName>
    </submittedName>
</protein>
<comment type="caution">
    <text evidence="2">The sequence shown here is derived from an EMBL/GenBank/DDBJ whole genome shotgun (WGS) entry which is preliminary data.</text>
</comment>
<proteinExistence type="predicted"/>
<dbReference type="EMBL" id="VSRR010126403">
    <property type="protein sequence ID" value="MPD01278.1"/>
    <property type="molecule type" value="Genomic_DNA"/>
</dbReference>
<feature type="region of interest" description="Disordered" evidence="1">
    <location>
        <begin position="1"/>
        <end position="24"/>
    </location>
</feature>
<keyword evidence="3" id="KW-1185">Reference proteome</keyword>
<name>A0A5B7K7S9_PORTR</name>
<accession>A0A5B7K7S9</accession>
<feature type="compositionally biased region" description="Basic residues" evidence="1">
    <location>
        <begin position="1"/>
        <end position="10"/>
    </location>
</feature>
<gene>
    <name evidence="2" type="ORF">E2C01_096797</name>
</gene>
<evidence type="ECO:0000313" key="2">
    <source>
        <dbReference type="EMBL" id="MPD01278.1"/>
    </source>
</evidence>
<dbReference type="AlphaFoldDB" id="A0A5B7K7S9"/>
<evidence type="ECO:0000256" key="1">
    <source>
        <dbReference type="SAM" id="MobiDB-lite"/>
    </source>
</evidence>
<dbReference type="Proteomes" id="UP000324222">
    <property type="component" value="Unassembled WGS sequence"/>
</dbReference>
<organism evidence="2 3">
    <name type="scientific">Portunus trituberculatus</name>
    <name type="common">Swimming crab</name>
    <name type="synonym">Neptunus trituberculatus</name>
    <dbReference type="NCBI Taxonomy" id="210409"/>
    <lineage>
        <taxon>Eukaryota</taxon>
        <taxon>Metazoa</taxon>
        <taxon>Ecdysozoa</taxon>
        <taxon>Arthropoda</taxon>
        <taxon>Crustacea</taxon>
        <taxon>Multicrustacea</taxon>
        <taxon>Malacostraca</taxon>
        <taxon>Eumalacostraca</taxon>
        <taxon>Eucarida</taxon>
        <taxon>Decapoda</taxon>
        <taxon>Pleocyemata</taxon>
        <taxon>Brachyura</taxon>
        <taxon>Eubrachyura</taxon>
        <taxon>Portunoidea</taxon>
        <taxon>Portunidae</taxon>
        <taxon>Portuninae</taxon>
        <taxon>Portunus</taxon>
    </lineage>
</organism>
<reference evidence="2 3" key="1">
    <citation type="submission" date="2019-05" db="EMBL/GenBank/DDBJ databases">
        <title>Another draft genome of Portunus trituberculatus and its Hox gene families provides insights of decapod evolution.</title>
        <authorList>
            <person name="Jeong J.-H."/>
            <person name="Song I."/>
            <person name="Kim S."/>
            <person name="Choi T."/>
            <person name="Kim D."/>
            <person name="Ryu S."/>
            <person name="Kim W."/>
        </authorList>
    </citation>
    <scope>NUCLEOTIDE SEQUENCE [LARGE SCALE GENOMIC DNA]</scope>
    <source>
        <tissue evidence="2">Muscle</tissue>
    </source>
</reference>